<comment type="caution">
    <text evidence="2">The sequence shown here is derived from an EMBL/GenBank/DDBJ whole genome shotgun (WGS) entry which is preliminary data.</text>
</comment>
<dbReference type="SUPFAM" id="SSF51182">
    <property type="entry name" value="RmlC-like cupins"/>
    <property type="match status" value="1"/>
</dbReference>
<dbReference type="InterPro" id="IPR014710">
    <property type="entry name" value="RmlC-like_jellyroll"/>
</dbReference>
<name>A0A0M0I4M3_9VIBR</name>
<evidence type="ECO:0000313" key="2">
    <source>
        <dbReference type="EMBL" id="KOO08873.1"/>
    </source>
</evidence>
<dbReference type="RefSeq" id="WP_053407127.1">
    <property type="nucleotide sequence ID" value="NZ_DAIPHI010000005.1"/>
</dbReference>
<feature type="domain" description="ChrR-like cupin" evidence="1">
    <location>
        <begin position="27"/>
        <end position="106"/>
    </location>
</feature>
<protein>
    <submittedName>
        <fullName evidence="2">2,4-dihydroxyacetophenone dioxygenase</fullName>
    </submittedName>
</protein>
<sequence length="170" mass="18669">MSLPEVIQHQDFLLTLNTNEESIIKDALPGVDVYPLFLDPENGTWVIRAKFKPGVTLPKHFHTGVVHFYTLGGAWHYIEYPDQLQTAGSYLYEPGGSIHTFHCPENSGGADGFMVITGANINFDEQGNFINIMDAGWIEQVVIATAKAQGFTARYIKPGAIAGLSDELAE</sequence>
<gene>
    <name evidence="2" type="ORF">AKJ31_00450</name>
</gene>
<reference evidence="3" key="1">
    <citation type="submission" date="2015-08" db="EMBL/GenBank/DDBJ databases">
        <title>Vibrio galatheae sp. nov., a novel member of the Vibrionaceae family isolated from the Solomon Islands.</title>
        <authorList>
            <person name="Giubergia S."/>
            <person name="Machado H."/>
            <person name="Mateiu R.V."/>
            <person name="Gram L."/>
        </authorList>
    </citation>
    <scope>NUCLEOTIDE SEQUENCE [LARGE SCALE GENOMIC DNA]</scope>
    <source>
        <strain evidence="3">DSM 19134</strain>
    </source>
</reference>
<dbReference type="OrthoDB" id="564955at2"/>
<dbReference type="InterPro" id="IPR025979">
    <property type="entry name" value="ChrR-like_cupin_dom"/>
</dbReference>
<keyword evidence="3" id="KW-1185">Reference proteome</keyword>
<dbReference type="STRING" id="171383.AKJ31_00450"/>
<dbReference type="Proteomes" id="UP000037530">
    <property type="component" value="Unassembled WGS sequence"/>
</dbReference>
<keyword evidence="2" id="KW-0223">Dioxygenase</keyword>
<organism evidence="2 3">
    <name type="scientific">Vibrio hepatarius</name>
    <dbReference type="NCBI Taxonomy" id="171383"/>
    <lineage>
        <taxon>Bacteria</taxon>
        <taxon>Pseudomonadati</taxon>
        <taxon>Pseudomonadota</taxon>
        <taxon>Gammaproteobacteria</taxon>
        <taxon>Vibrionales</taxon>
        <taxon>Vibrionaceae</taxon>
        <taxon>Vibrio</taxon>
        <taxon>Vibrio oreintalis group</taxon>
    </lineage>
</organism>
<dbReference type="AlphaFoldDB" id="A0A0M0I4M3"/>
<dbReference type="Pfam" id="PF12973">
    <property type="entry name" value="Cupin_7"/>
    <property type="match status" value="1"/>
</dbReference>
<keyword evidence="2" id="KW-0560">Oxidoreductase</keyword>
<evidence type="ECO:0000313" key="3">
    <source>
        <dbReference type="Proteomes" id="UP000037530"/>
    </source>
</evidence>
<dbReference type="Gene3D" id="2.60.120.10">
    <property type="entry name" value="Jelly Rolls"/>
    <property type="match status" value="1"/>
</dbReference>
<accession>A0A0M0I4M3</accession>
<dbReference type="InterPro" id="IPR011051">
    <property type="entry name" value="RmlC_Cupin_sf"/>
</dbReference>
<dbReference type="EMBL" id="LHPI01000001">
    <property type="protein sequence ID" value="KOO08873.1"/>
    <property type="molecule type" value="Genomic_DNA"/>
</dbReference>
<evidence type="ECO:0000259" key="1">
    <source>
        <dbReference type="Pfam" id="PF12973"/>
    </source>
</evidence>
<proteinExistence type="predicted"/>
<dbReference type="PATRIC" id="fig|171383.3.peg.92"/>
<dbReference type="GO" id="GO:0051213">
    <property type="term" value="F:dioxygenase activity"/>
    <property type="evidence" value="ECO:0007669"/>
    <property type="project" value="UniProtKB-KW"/>
</dbReference>
<dbReference type="CDD" id="cd20302">
    <property type="entry name" value="cupin_DAD"/>
    <property type="match status" value="1"/>
</dbReference>